<evidence type="ECO:0000313" key="2">
    <source>
        <dbReference type="Proteomes" id="UP000233551"/>
    </source>
</evidence>
<proteinExistence type="predicted"/>
<dbReference type="AlphaFoldDB" id="A0A2I0JN02"/>
<protein>
    <submittedName>
        <fullName evidence="1">Uncharacterized protein</fullName>
    </submittedName>
</protein>
<accession>A0A2I0JN02</accession>
<dbReference type="EMBL" id="PGOL01001503">
    <property type="protein sequence ID" value="PKI57654.1"/>
    <property type="molecule type" value="Genomic_DNA"/>
</dbReference>
<keyword evidence="2" id="KW-1185">Reference proteome</keyword>
<reference evidence="1 2" key="1">
    <citation type="submission" date="2017-11" db="EMBL/GenBank/DDBJ databases">
        <title>De-novo sequencing of pomegranate (Punica granatum L.) genome.</title>
        <authorList>
            <person name="Akparov Z."/>
            <person name="Amiraslanov A."/>
            <person name="Hajiyeva S."/>
            <person name="Abbasov M."/>
            <person name="Kaur K."/>
            <person name="Hamwieh A."/>
            <person name="Solovyev V."/>
            <person name="Salamov A."/>
            <person name="Braich B."/>
            <person name="Kosarev P."/>
            <person name="Mahmoud A."/>
            <person name="Hajiyev E."/>
            <person name="Babayeva S."/>
            <person name="Izzatullayeva V."/>
            <person name="Mammadov A."/>
            <person name="Mammadov A."/>
            <person name="Sharifova S."/>
            <person name="Ojaghi J."/>
            <person name="Eynullazada K."/>
            <person name="Bayramov B."/>
            <person name="Abdulazimova A."/>
            <person name="Shahmuradov I."/>
        </authorList>
    </citation>
    <scope>NUCLEOTIDE SEQUENCE [LARGE SCALE GENOMIC DNA]</scope>
    <source>
        <strain evidence="2">cv. AG2017</strain>
        <tissue evidence="1">Leaf</tissue>
    </source>
</reference>
<dbReference type="STRING" id="22663.A0A2I0JN02"/>
<organism evidence="1 2">
    <name type="scientific">Punica granatum</name>
    <name type="common">Pomegranate</name>
    <dbReference type="NCBI Taxonomy" id="22663"/>
    <lineage>
        <taxon>Eukaryota</taxon>
        <taxon>Viridiplantae</taxon>
        <taxon>Streptophyta</taxon>
        <taxon>Embryophyta</taxon>
        <taxon>Tracheophyta</taxon>
        <taxon>Spermatophyta</taxon>
        <taxon>Magnoliopsida</taxon>
        <taxon>eudicotyledons</taxon>
        <taxon>Gunneridae</taxon>
        <taxon>Pentapetalae</taxon>
        <taxon>rosids</taxon>
        <taxon>malvids</taxon>
        <taxon>Myrtales</taxon>
        <taxon>Lythraceae</taxon>
        <taxon>Punica</taxon>
    </lineage>
</organism>
<dbReference type="GeneID" id="116196267"/>
<dbReference type="Proteomes" id="UP000233551">
    <property type="component" value="Unassembled WGS sequence"/>
</dbReference>
<name>A0A2I0JN02_PUNGR</name>
<evidence type="ECO:0000313" key="1">
    <source>
        <dbReference type="EMBL" id="PKI57654.1"/>
    </source>
</evidence>
<gene>
    <name evidence="1" type="ORF">CRG98_021982</name>
</gene>
<sequence>MDGPKSKVDVIKPVILKAGIPLVIAVGSFIWAKTIAARRNSSDQSICVVDADSCNEEGTSSEIGDKLGFQEEVLGLGRLVEGLQERERKLEMQFLRYCELRDREALLQEMGNTLELELGRTEALSREVSSIEAEHKRAAEIALQYVKVLQEMQCLKSENKVTQRKVKRLLRKVKQQSDLVRDGNRRIEAQEKDTSRTRLELEGERDAIQKLEGEIRELRQVLEKLRQEKDEMGIKLNSVEESVLKTKREGASREDFRQLLKEMEQLQKGQTAEEKELIYLRWSNACLRHEITGNHVNHPDDHENQDLLTAKTDSTDLEAAEEGTRDGVYHSDHEGSSLGTRTCNIHFSKRKKLLQKLRKWIEGNGNDHSRVKVGPREAEEHRIVHARESCSSA</sequence>
<dbReference type="OrthoDB" id="687739at2759"/>
<comment type="caution">
    <text evidence="1">The sequence shown here is derived from an EMBL/GenBank/DDBJ whole genome shotgun (WGS) entry which is preliminary data.</text>
</comment>